<evidence type="ECO:0000256" key="5">
    <source>
        <dbReference type="ARBA" id="ARBA00023315"/>
    </source>
</evidence>
<dbReference type="InterPro" id="IPR002123">
    <property type="entry name" value="Plipid/glycerol_acylTrfase"/>
</dbReference>
<organism evidence="7 8">
    <name type="scientific">Mycoplasmopsis felis</name>
    <dbReference type="NCBI Taxonomy" id="33923"/>
    <lineage>
        <taxon>Bacteria</taxon>
        <taxon>Bacillati</taxon>
        <taxon>Mycoplasmatota</taxon>
        <taxon>Mycoplasmoidales</taxon>
        <taxon>Metamycoplasmataceae</taxon>
        <taxon>Mycoplasmopsis</taxon>
    </lineage>
</organism>
<evidence type="ECO:0000256" key="2">
    <source>
        <dbReference type="ARBA" id="ARBA00022516"/>
    </source>
</evidence>
<gene>
    <name evidence="7" type="ORF">JPM2_2730</name>
</gene>
<keyword evidence="4" id="KW-0443">Lipid metabolism</keyword>
<dbReference type="GO" id="GO:0006654">
    <property type="term" value="P:phosphatidic acid biosynthetic process"/>
    <property type="evidence" value="ECO:0007669"/>
    <property type="project" value="TreeGrafter"/>
</dbReference>
<dbReference type="CDD" id="cd07989">
    <property type="entry name" value="LPLAT_AGPAT-like"/>
    <property type="match status" value="1"/>
</dbReference>
<evidence type="ECO:0000256" key="1">
    <source>
        <dbReference type="ARBA" id="ARBA00005189"/>
    </source>
</evidence>
<comment type="pathway">
    <text evidence="1">Lipid metabolism.</text>
</comment>
<keyword evidence="2" id="KW-0444">Lipid biosynthesis</keyword>
<protein>
    <recommendedName>
        <fullName evidence="6">Phospholipid/glycerol acyltransferase domain-containing protein</fullName>
    </recommendedName>
</protein>
<keyword evidence="8" id="KW-1185">Reference proteome</keyword>
<dbReference type="RefSeq" id="WP_161553071.1">
    <property type="nucleotide sequence ID" value="NZ_AP022325.1"/>
</dbReference>
<accession>A0A809RVB1</accession>
<name>A0A809RVB1_9BACT</name>
<proteinExistence type="predicted"/>
<keyword evidence="5" id="KW-0012">Acyltransferase</keyword>
<dbReference type="SUPFAM" id="SSF69593">
    <property type="entry name" value="Glycerol-3-phosphate (1)-acyltransferase"/>
    <property type="match status" value="1"/>
</dbReference>
<reference evidence="7 8" key="1">
    <citation type="submission" date="2020-01" db="EMBL/GenBank/DDBJ databases">
        <title>Complete genome sequence of Mycoplasma felis strain Myco-2.</title>
        <authorList>
            <person name="Kinoshita Y."/>
            <person name="Niwa H."/>
            <person name="Uchida-Fujii E."/>
            <person name="Nukada T."/>
        </authorList>
    </citation>
    <scope>NUCLEOTIDE SEQUENCE [LARGE SCALE GENOMIC DNA]</scope>
    <source>
        <strain evidence="7 8">Myco-2</strain>
    </source>
</reference>
<sequence length="254" mass="29469">MKKFFIDSRIKLLFTFPIWIIRFIKINSLNRKYRKTPELITKEQRYKYILKLSKKILNLYNIDLTVNGLENLPNKGGVILTPNHKSYLDALAMIVALEQTNQEFIDNFRIPTFVGKKELKKQKTIYKAMNLIDSFFIDRGSIKDSLNTMKDFSEFIKINKTYGVVFPEGTRIKQEELGEFSSGVFKFAINSYVDIIPVSIKNTLDSYSLKRKSRKEVIVSFLQPHKAKNNITKDPNAISNQIKQQITKDLGING</sequence>
<evidence type="ECO:0000313" key="7">
    <source>
        <dbReference type="EMBL" id="BBU47580.1"/>
    </source>
</evidence>
<evidence type="ECO:0000256" key="3">
    <source>
        <dbReference type="ARBA" id="ARBA00022679"/>
    </source>
</evidence>
<dbReference type="GeneID" id="89496454"/>
<dbReference type="EMBL" id="AP022325">
    <property type="protein sequence ID" value="BBU47580.1"/>
    <property type="molecule type" value="Genomic_DNA"/>
</dbReference>
<dbReference type="KEGG" id="mfel:JPM2_2730"/>
<dbReference type="GO" id="GO:0003841">
    <property type="term" value="F:1-acylglycerol-3-phosphate O-acyltransferase activity"/>
    <property type="evidence" value="ECO:0007669"/>
    <property type="project" value="TreeGrafter"/>
</dbReference>
<dbReference type="PANTHER" id="PTHR10434">
    <property type="entry name" value="1-ACYL-SN-GLYCEROL-3-PHOSPHATE ACYLTRANSFERASE"/>
    <property type="match status" value="1"/>
</dbReference>
<keyword evidence="3" id="KW-0808">Transferase</keyword>
<evidence type="ECO:0000313" key="8">
    <source>
        <dbReference type="Proteomes" id="UP000464317"/>
    </source>
</evidence>
<feature type="domain" description="Phospholipid/glycerol acyltransferase" evidence="6">
    <location>
        <begin position="78"/>
        <end position="203"/>
    </location>
</feature>
<dbReference type="Proteomes" id="UP000464317">
    <property type="component" value="Chromosome"/>
</dbReference>
<dbReference type="AlphaFoldDB" id="A0A809RVB1"/>
<dbReference type="PANTHER" id="PTHR10434:SF64">
    <property type="entry name" value="1-ACYL-SN-GLYCEROL-3-PHOSPHATE ACYLTRANSFERASE-RELATED"/>
    <property type="match status" value="1"/>
</dbReference>
<dbReference type="Pfam" id="PF01553">
    <property type="entry name" value="Acyltransferase"/>
    <property type="match status" value="1"/>
</dbReference>
<evidence type="ECO:0000259" key="6">
    <source>
        <dbReference type="SMART" id="SM00563"/>
    </source>
</evidence>
<dbReference type="SMART" id="SM00563">
    <property type="entry name" value="PlsC"/>
    <property type="match status" value="1"/>
</dbReference>
<evidence type="ECO:0000256" key="4">
    <source>
        <dbReference type="ARBA" id="ARBA00023098"/>
    </source>
</evidence>